<keyword evidence="1" id="KW-1133">Transmembrane helix</keyword>
<name>A0ABQ8JL62_DERPT</name>
<proteinExistence type="predicted"/>
<feature type="transmembrane region" description="Helical" evidence="1">
    <location>
        <begin position="228"/>
        <end position="247"/>
    </location>
</feature>
<dbReference type="EMBL" id="NJHN03000034">
    <property type="protein sequence ID" value="KAH9423162.1"/>
    <property type="molecule type" value="Genomic_DNA"/>
</dbReference>
<feature type="transmembrane region" description="Helical" evidence="1">
    <location>
        <begin position="307"/>
        <end position="325"/>
    </location>
</feature>
<evidence type="ECO:0000313" key="2">
    <source>
        <dbReference type="EMBL" id="KAH9423162.1"/>
    </source>
</evidence>
<evidence type="ECO:0008006" key="4">
    <source>
        <dbReference type="Google" id="ProtNLM"/>
    </source>
</evidence>
<feature type="transmembrane region" description="Helical" evidence="1">
    <location>
        <begin position="177"/>
        <end position="208"/>
    </location>
</feature>
<reference evidence="2 3" key="2">
    <citation type="journal article" date="2022" name="Mol. Biol. Evol.">
        <title>Comparative Genomics Reveals Insights into the Divergent Evolution of Astigmatic Mites and Household Pest Adaptations.</title>
        <authorList>
            <person name="Xiong Q."/>
            <person name="Wan A.T."/>
            <person name="Liu X."/>
            <person name="Fung C.S."/>
            <person name="Xiao X."/>
            <person name="Malainual N."/>
            <person name="Hou J."/>
            <person name="Wang L."/>
            <person name="Wang M."/>
            <person name="Yang K.Y."/>
            <person name="Cui Y."/>
            <person name="Leung E.L."/>
            <person name="Nong W."/>
            <person name="Shin S.K."/>
            <person name="Au S.W."/>
            <person name="Jeong K.Y."/>
            <person name="Chew F.T."/>
            <person name="Hui J.H."/>
            <person name="Leung T.F."/>
            <person name="Tungtrongchitr A."/>
            <person name="Zhong N."/>
            <person name="Liu Z."/>
            <person name="Tsui S.K."/>
        </authorList>
    </citation>
    <scope>NUCLEOTIDE SEQUENCE [LARGE SCALE GENOMIC DNA]</scope>
    <source>
        <strain evidence="2">Derp</strain>
    </source>
</reference>
<reference evidence="2 3" key="1">
    <citation type="journal article" date="2018" name="J. Allergy Clin. Immunol.">
        <title>High-quality assembly of Dermatophagoides pteronyssinus genome and transcriptome reveals a wide range of novel allergens.</title>
        <authorList>
            <person name="Liu X.Y."/>
            <person name="Yang K.Y."/>
            <person name="Wang M.Q."/>
            <person name="Kwok J.S."/>
            <person name="Zeng X."/>
            <person name="Yang Z."/>
            <person name="Xiao X.J."/>
            <person name="Lau C.P."/>
            <person name="Li Y."/>
            <person name="Huang Z.M."/>
            <person name="Ba J.G."/>
            <person name="Yim A.K."/>
            <person name="Ouyang C.Y."/>
            <person name="Ngai S.M."/>
            <person name="Chan T.F."/>
            <person name="Leung E.L."/>
            <person name="Liu L."/>
            <person name="Liu Z.G."/>
            <person name="Tsui S.K."/>
        </authorList>
    </citation>
    <scope>NUCLEOTIDE SEQUENCE [LARGE SCALE GENOMIC DNA]</scope>
    <source>
        <strain evidence="2">Derp</strain>
    </source>
</reference>
<protein>
    <recommendedName>
        <fullName evidence="4">Gustatory receptor</fullName>
    </recommendedName>
</protein>
<keyword evidence="1" id="KW-0812">Transmembrane</keyword>
<feature type="transmembrane region" description="Helical" evidence="1">
    <location>
        <begin position="52"/>
        <end position="71"/>
    </location>
</feature>
<keyword evidence="1" id="KW-0472">Membrane</keyword>
<dbReference type="Proteomes" id="UP000887458">
    <property type="component" value="Unassembled WGS sequence"/>
</dbReference>
<organism evidence="2 3">
    <name type="scientific">Dermatophagoides pteronyssinus</name>
    <name type="common">European house dust mite</name>
    <dbReference type="NCBI Taxonomy" id="6956"/>
    <lineage>
        <taxon>Eukaryota</taxon>
        <taxon>Metazoa</taxon>
        <taxon>Ecdysozoa</taxon>
        <taxon>Arthropoda</taxon>
        <taxon>Chelicerata</taxon>
        <taxon>Arachnida</taxon>
        <taxon>Acari</taxon>
        <taxon>Acariformes</taxon>
        <taxon>Sarcoptiformes</taxon>
        <taxon>Astigmata</taxon>
        <taxon>Psoroptidia</taxon>
        <taxon>Analgoidea</taxon>
        <taxon>Pyroglyphidae</taxon>
        <taxon>Dermatophagoidinae</taxon>
        <taxon>Dermatophagoides</taxon>
    </lineage>
</organism>
<accession>A0ABQ8JL62</accession>
<evidence type="ECO:0000256" key="1">
    <source>
        <dbReference type="SAM" id="Phobius"/>
    </source>
</evidence>
<feature type="transmembrane region" description="Helical" evidence="1">
    <location>
        <begin position="420"/>
        <end position="440"/>
    </location>
</feature>
<feature type="transmembrane region" description="Helical" evidence="1">
    <location>
        <begin position="331"/>
        <end position="356"/>
    </location>
</feature>
<evidence type="ECO:0000313" key="3">
    <source>
        <dbReference type="Proteomes" id="UP000887458"/>
    </source>
</evidence>
<gene>
    <name evidence="2" type="ORF">DERP_007758</name>
</gene>
<keyword evidence="3" id="KW-1185">Reference proteome</keyword>
<feature type="transmembrane region" description="Helical" evidence="1">
    <location>
        <begin position="104"/>
        <end position="124"/>
    </location>
</feature>
<comment type="caution">
    <text evidence="2">The sequence shown here is derived from an EMBL/GenBank/DDBJ whole genome shotgun (WGS) entry which is preliminary data.</text>
</comment>
<sequence>MKQIQPMESTMKQSSPRNPFDRLFCLFIQYKIVPFKKVNEIFMKQNRNLREFPRIIISIMIIYSFDLIRFGTNVIYAGKDFVKFIDGSIFTPYFIYEQPKNIRAFHFCIYLMVTVGTFIAFYWLKIFSNGERTEHMLRPLMRSNRKYRIFFTKKKSTRTYRVEDVESMRSFCRQANLVYIMFQIISTLFPIIIFIFMLIDFYFGYYRIFNNRISYFLLIRRLIYDVTFTYHVWIVFKFVSGYIQFIYQSNSWFRLEYKKLSLRYQPTRLRNNKKRLNINFMTTFIQKLTQINHEVVDLSNEMSMMSFVVYGFYLFALDVELFLLIDGRSQLFFRLVLLNVFAVTIFFAVMIFTTLANLNQYSRQMIPIVRYYLHDYGEKVTLKPNLLDKYRLIELDHQFNDDLIGHDCARMFVFTRFTNLMMVIEFTLNLLMIINLFQHYF</sequence>